<organism evidence="2 3">
    <name type="scientific">Plantactinospora siamensis</name>
    <dbReference type="NCBI Taxonomy" id="555372"/>
    <lineage>
        <taxon>Bacteria</taxon>
        <taxon>Bacillati</taxon>
        <taxon>Actinomycetota</taxon>
        <taxon>Actinomycetes</taxon>
        <taxon>Micromonosporales</taxon>
        <taxon>Micromonosporaceae</taxon>
        <taxon>Plantactinospora</taxon>
    </lineage>
</organism>
<dbReference type="RefSeq" id="WP_377340933.1">
    <property type="nucleotide sequence ID" value="NZ_JBHLUE010000016.1"/>
</dbReference>
<feature type="compositionally biased region" description="Polar residues" evidence="1">
    <location>
        <begin position="2182"/>
        <end position="2192"/>
    </location>
</feature>
<evidence type="ECO:0000313" key="2">
    <source>
        <dbReference type="EMBL" id="MFC0566337.1"/>
    </source>
</evidence>
<evidence type="ECO:0000256" key="1">
    <source>
        <dbReference type="SAM" id="MobiDB-lite"/>
    </source>
</evidence>
<evidence type="ECO:0000313" key="3">
    <source>
        <dbReference type="Proteomes" id="UP001589894"/>
    </source>
</evidence>
<dbReference type="NCBIfam" id="TIGR01643">
    <property type="entry name" value="YD_repeat_2x"/>
    <property type="match status" value="3"/>
</dbReference>
<dbReference type="Gene3D" id="2.60.40.10">
    <property type="entry name" value="Immunoglobulins"/>
    <property type="match status" value="2"/>
</dbReference>
<feature type="compositionally biased region" description="Low complexity" evidence="1">
    <location>
        <begin position="2206"/>
        <end position="2215"/>
    </location>
</feature>
<feature type="region of interest" description="Disordered" evidence="1">
    <location>
        <begin position="2182"/>
        <end position="2223"/>
    </location>
</feature>
<dbReference type="Proteomes" id="UP001589894">
    <property type="component" value="Unassembled WGS sequence"/>
</dbReference>
<sequence>MTRRACVSLLGALLLLLGYGVALPRAYLPAAHAALAGDAVTLPATFRLVHSTGAEVTWSRYAGTSTFDSYQVHRSGTPGFTPSTATLLTTIRDRDVVSWQDTTAAAGTQFYYKVVSAGTASNEVAVTTPQDGQGRLTLQPDPQQGRMARIYANPVASSPCEGYQNDGAGQTSRLGVSADGVIRRVLLRFDLGDLPKGAAISAASMTTTYAATAAAARPIEVHRLTADWDEGTGSFDCNKPGTSWFERQRGVPWHTNGGDFDGTVDAGLPAKSRATAGTDTYDVKNLAQKWANGTPNFGMLLKLDSETPGTGDDYFDYNSDDATDPNQRPKLVVDFADGSRAGAPRVSVTSPAAGDTVRGSVPLSASAGDDRMVKQVDFLVDGTQVASVTSAPWTATWASAGTGAKVITARATDDVGNVTVSSGVTVTADNSSAPTVSLTAPTATTVTGTVSLAATASTGAAKVVFYADDVPIATDTTSPYAATWNTLDLLNTAFDGTHVLSARSFSATGQSSTVASRTVTVANTTGTSRKATFDLNASGAADDALAIPPQVGVNEYAATVDPTTGGGGKLSDAPTDGTATALASPLGLTDASGGSARPPGAVSAYAFRVDVTVTNASTLAWKGGDLRLWYRWYTSDGVVLFEGPGSDYFPQTVQPGASKKIPVTVEPPPRQPGVDMSQIRLRFDVYDTGSTATNKWFGGQGNAPVDNPVITNKYLEGLLGLERFWQYDTASVGAGMSSLVNVANGNLLLRYSPMYSPGRGLSTMLDLTYNSLEDHSESPVGNNFSLSMSGLTRFGNGLDIHPNNADTLGGKADKYVVFTDGDGTSHKFTGGVTGVDGITRFTEPAGVNLYLRSIPGNSADRRWAVTRPDRVTYYFDTDGFPTAVVDRNSNTLTFVLQTTPAGEDPGGPKKRITSVRDAGGRSFTISYYAKAEVKKARVRGKIKSIADHDGSVLAFEYYDDGNLRRLVQKGGSSPDGSILPDRIHVFTYMVNNGTGPAIANATDRVDPDPATNNQSTRIYSVRDPRSVNPPGPETTFAYYTATDPNGSLLRWRIKSRTERDGQVTSYGYDPYGLVTTVTAPLSRVTRYTVDSTGRVGTIVNPLNQSTSVYWTTDNKVSQVTEPSGAKSLYGYNANGYPTSQTNEATETTALTYYDTGVDAYDTGKHLSDLATVTRPKGTATTTTGDYQWSYTYDSAGNPDTVQDPTNAVTNYDYNLAGSTDPGTVARIYDANGNGPTTFPTYDPSGQPAKIVDPVGDTTQFGYDLDGRVKWIQDPNHLNDSGTDERSYKTWFDYDPFGRLARQSAPKSTATDRGNVLWSSAVYDLNDNVVRQVQPHYAKATGDDPNGAPVATATFDAMDRPLVVANPDTSVDPNGERTRYSYDAAGRLREQEQPKGVLSATADDYSTVYTYDGLDRVLRQTEYGTDTSAGQSRTSHLCYDVAGDLRSVTSPRAGLASVTCPGNGPATGSFTATYTYDAAHRQLTSTDPLGHKDQQTYDKNGNVDTKRQDIDPATGRTSLTTVTYDQRDLPIKSVEQVDGAARSATTVIEYDKNGNRSKLVSPRGYDTRPSTTYSSSDYYVTFLSYDGANRMTRQEMPHDARDNAERQYVHRAYDPNGNLAWTSLPVTTATASGVADTARTVNTYFDPGWIRTSDDPSNPKVSYDYRAEGWQLSRVPDQKSAPGSPDNTQKMGWEYYDDGQVKARTDVQDQRSEYGYDANNNLLTGTVRGTSESTETAVDLRTTWTGFDEQAKVSHRKQGVTPWTFADYQYDANGNVTQRRENGEEDDNGNQTKAPRTYTMSYDGADWLTGQLDLGTDGAATCKNDERIVNTFWASGWEKQRDIYRAGSGCSTDPTTWAKKQTTNWTQFDNGSLRTLTTKNGGGTVTESHDVGYVDNGIYQNGNKATDRYVLTRADGNTGATTCLAANPCDAKYSYDARDKLISHQLRAGRTDTYTLDESDKLLGDNTIRAGNVTTEVKNGATTTKKYTADQLSEVSTGGATGKFWYDDFGNTDCLTLAAGSQADCSPSDGAGPSANLISDYGYDYLQRLAKVSQYSAGARTDNTTYTTDALDRTSQEKEDHTGSGNDRSTTFTYQGLTNQTTEEKQTGGDNPRTRTFSYDSYGHRLTMTDTATGSTAEPDKYTFGRDAHASVSQLIDDSGKVKASYGYDAYGGTDAPSTDPQALTTGDTNNLAPVNPYRYSNRRMDSGTVSSGSTPSPVPNGSGGYDMGARRYGPDTARFLQQDKFYGAVANLGLALDPLTQNRYALAGGNPVSYMEMDGHLAILDAIGDAIKQTADKISDSIKDTADKAGDALKSASDQASKSTREWLNSDVGKQAQNVAKEGQKEVDGFYGAVEKIQNLNSVAGSWMRNKDLPRKFRQAGSWWLNHVAKDKAFQGAKKFTSSPAGKILKRGAAAVSFGLDVVENYAQGDKALPAVGKAGIKTGGVIVGAKAGALAGGALGSVIPGVGTAAGGIVGGFVGGILGGMAGDEIVKRNEGSIDKGLGTAQDWLGDHLGIG</sequence>
<feature type="region of interest" description="Disordered" evidence="1">
    <location>
        <begin position="2065"/>
        <end position="2118"/>
    </location>
</feature>
<accession>A0ABV6NZX5</accession>
<reference evidence="2 3" key="1">
    <citation type="submission" date="2024-09" db="EMBL/GenBank/DDBJ databases">
        <authorList>
            <person name="Sun Q."/>
            <person name="Mori K."/>
        </authorList>
    </citation>
    <scope>NUCLEOTIDE SEQUENCE [LARGE SCALE GENOMIC DNA]</scope>
    <source>
        <strain evidence="2 3">TBRC 2205</strain>
    </source>
</reference>
<protein>
    <submittedName>
        <fullName evidence="2">Ig-like domain-containing protein</fullName>
    </submittedName>
</protein>
<name>A0ABV6NZX5_9ACTN</name>
<feature type="compositionally biased region" description="Basic and acidic residues" evidence="1">
    <location>
        <begin position="2069"/>
        <end position="2081"/>
    </location>
</feature>
<feature type="compositionally biased region" description="Polar residues" evidence="1">
    <location>
        <begin position="2082"/>
        <end position="2100"/>
    </location>
</feature>
<dbReference type="InterPro" id="IPR006530">
    <property type="entry name" value="YD"/>
</dbReference>
<dbReference type="InterPro" id="IPR050708">
    <property type="entry name" value="T6SS_VgrG/RHS"/>
</dbReference>
<dbReference type="PANTHER" id="PTHR32305:SF15">
    <property type="entry name" value="PROTEIN RHSA-RELATED"/>
    <property type="match status" value="1"/>
</dbReference>
<feature type="region of interest" description="Disordered" evidence="1">
    <location>
        <begin position="1484"/>
        <end position="1516"/>
    </location>
</feature>
<gene>
    <name evidence="2" type="ORF">ACFFHU_19620</name>
</gene>
<dbReference type="Pfam" id="PF17957">
    <property type="entry name" value="Big_7"/>
    <property type="match status" value="2"/>
</dbReference>
<comment type="caution">
    <text evidence="2">The sequence shown here is derived from an EMBL/GenBank/DDBJ whole genome shotgun (WGS) entry which is preliminary data.</text>
</comment>
<dbReference type="InterPro" id="IPR031325">
    <property type="entry name" value="RHS_repeat"/>
</dbReference>
<dbReference type="Gene3D" id="2.180.10.10">
    <property type="entry name" value="RHS repeat-associated core"/>
    <property type="match status" value="4"/>
</dbReference>
<dbReference type="PANTHER" id="PTHR32305">
    <property type="match status" value="1"/>
</dbReference>
<dbReference type="InterPro" id="IPR013783">
    <property type="entry name" value="Ig-like_fold"/>
</dbReference>
<dbReference type="EMBL" id="JBHLUE010000016">
    <property type="protein sequence ID" value="MFC0566337.1"/>
    <property type="molecule type" value="Genomic_DNA"/>
</dbReference>
<proteinExistence type="predicted"/>
<dbReference type="Pfam" id="PF05593">
    <property type="entry name" value="RHS_repeat"/>
    <property type="match status" value="2"/>
</dbReference>
<keyword evidence="3" id="KW-1185">Reference proteome</keyword>